<dbReference type="EMBL" id="CP014504">
    <property type="protein sequence ID" value="AMQ00932.1"/>
    <property type="molecule type" value="Genomic_DNA"/>
</dbReference>
<sequence>MGTTTALSAQESIFNRLIAADVINTSSLTGGIFKNRRPKDSLKEDIVVRVFIMNAEQVQEGVINVNIHVPNLNLTNDSTQPDEDRLIRITDIVVSALKDYRGYDYWFTIKVPGMPYPDDNNWFSNIQVEFTTLLK</sequence>
<gene>
    <name evidence="1" type="ORF">AY601_4081</name>
</gene>
<accession>A0A127VI41</accession>
<name>A0A127VI41_9SPHI</name>
<keyword evidence="2" id="KW-1185">Reference proteome</keyword>
<reference evidence="1 2" key="1">
    <citation type="submission" date="2016-03" db="EMBL/GenBank/DDBJ databases">
        <title>Complete genome sequence of Pedobacter cryoconitis PAMC 27485.</title>
        <authorList>
            <person name="Lee J."/>
            <person name="Kim O.-S."/>
        </authorList>
    </citation>
    <scope>NUCLEOTIDE SEQUENCE [LARGE SCALE GENOMIC DNA]</scope>
    <source>
        <strain evidence="1 2">PAMC 27485</strain>
    </source>
</reference>
<protein>
    <submittedName>
        <fullName evidence="1">Uncharacterized protein</fullName>
    </submittedName>
</protein>
<dbReference type="KEGG" id="pcm:AY601_4081"/>
<proteinExistence type="predicted"/>
<organism evidence="1 2">
    <name type="scientific">Pedobacter cryoconitis</name>
    <dbReference type="NCBI Taxonomy" id="188932"/>
    <lineage>
        <taxon>Bacteria</taxon>
        <taxon>Pseudomonadati</taxon>
        <taxon>Bacteroidota</taxon>
        <taxon>Sphingobacteriia</taxon>
        <taxon>Sphingobacteriales</taxon>
        <taxon>Sphingobacteriaceae</taxon>
        <taxon>Pedobacter</taxon>
    </lineage>
</organism>
<dbReference type="AlphaFoldDB" id="A0A127VI41"/>
<evidence type="ECO:0000313" key="1">
    <source>
        <dbReference type="EMBL" id="AMQ00932.1"/>
    </source>
</evidence>
<evidence type="ECO:0000313" key="2">
    <source>
        <dbReference type="Proteomes" id="UP000071561"/>
    </source>
</evidence>
<dbReference type="PATRIC" id="fig|188932.3.peg.4237"/>
<dbReference type="RefSeq" id="WP_068404467.1">
    <property type="nucleotide sequence ID" value="NZ_CP014504.1"/>
</dbReference>
<dbReference type="OrthoDB" id="1262402at2"/>
<dbReference type="Proteomes" id="UP000071561">
    <property type="component" value="Chromosome"/>
</dbReference>